<keyword evidence="7" id="KW-1015">Disulfide bond</keyword>
<evidence type="ECO:0000256" key="2">
    <source>
        <dbReference type="ARBA" id="ARBA00022487"/>
    </source>
</evidence>
<feature type="chain" id="PRO_5032391476" evidence="8">
    <location>
        <begin position="28"/>
        <end position="582"/>
    </location>
</feature>
<dbReference type="AlphaFoldDB" id="A0A848F876"/>
<keyword evidence="10" id="KW-1185">Reference proteome</keyword>
<dbReference type="SUPFAM" id="SSF53474">
    <property type="entry name" value="alpha/beta-Hydrolases"/>
    <property type="match status" value="1"/>
</dbReference>
<dbReference type="PANTHER" id="PTHR33938">
    <property type="entry name" value="FERULOYL ESTERASE B-RELATED"/>
    <property type="match status" value="1"/>
</dbReference>
<evidence type="ECO:0000256" key="3">
    <source>
        <dbReference type="ARBA" id="ARBA00022723"/>
    </source>
</evidence>
<keyword evidence="2" id="KW-0719">Serine esterase</keyword>
<protein>
    <submittedName>
        <fullName evidence="9">Tannase/feruloyl esterase family alpha/beta hydrolase</fullName>
    </submittedName>
</protein>
<accession>A0A848F876</accession>
<evidence type="ECO:0000256" key="8">
    <source>
        <dbReference type="SAM" id="SignalP"/>
    </source>
</evidence>
<feature type="signal peptide" evidence="8">
    <location>
        <begin position="1"/>
        <end position="27"/>
    </location>
</feature>
<dbReference type="InterPro" id="IPR011118">
    <property type="entry name" value="Tannase/feruloyl_esterase"/>
</dbReference>
<dbReference type="Gene3D" id="3.40.50.1820">
    <property type="entry name" value="alpha/beta hydrolase"/>
    <property type="match status" value="1"/>
</dbReference>
<sequence length="582" mass="61185">MSVKPVRVPRRLPAAAAAALVCLPLSGCWLDDDDPAPLPPVAQPKSCAELIGMTVPATAIGLPTTGAVVTSTQIVPAAGSGATAVGEYCKVLGEINPVDPAAPKIKFQLNLPAAWNNKAMMFGGGGYDGTIATGLGNVPAGPADQPVPLGRGYATFGSDSGHQAGTFGSRDGSFGANDEALRNFAGNALKKTRDTVMELIKARYAAAPQRTYFAGGSTGGREALLAVGNWPQDFDGAIVLYPAWNAVMLDLHFGRMTRALAQPGAYPSREKRKLLFDAAYEACDGLDDVEDGLISNVAACESFDPATATLKGTPLRCPGGADTGDTCLSDAQIAAFNVLNSPTVLSYALASGETRYPGFTTWGTDFGNPGTSVLQNTTLTLSLGTTQPASPMPPVVPTTTPITSPPYGSTFWDQWVRYFVTRDSNFDPLALDPQNPGTWQSRIVELSGVQEVTRTDFSAFQAKGGKILMAHGAHDALVSNRATRDFVSRVRATMGEPKVAGFLRYYEIPGYGHSVGTTFNAAWDSLTALENWVERGTAPVNQVVADTAGVPGRTRPLCEYPSWARYNGGDVNAAASFGCVTR</sequence>
<keyword evidence="4 8" id="KW-0732">Signal</keyword>
<evidence type="ECO:0000256" key="6">
    <source>
        <dbReference type="ARBA" id="ARBA00022837"/>
    </source>
</evidence>
<comment type="similarity">
    <text evidence="1">Belongs to the tannase family.</text>
</comment>
<name>A0A848F876_9BURK</name>
<evidence type="ECO:0000256" key="1">
    <source>
        <dbReference type="ARBA" id="ARBA00006249"/>
    </source>
</evidence>
<dbReference type="PANTHER" id="PTHR33938:SF15">
    <property type="entry name" value="FERULOYL ESTERASE B-RELATED"/>
    <property type="match status" value="1"/>
</dbReference>
<dbReference type="Proteomes" id="UP000574067">
    <property type="component" value="Unassembled WGS sequence"/>
</dbReference>
<proteinExistence type="inferred from homology"/>
<evidence type="ECO:0000256" key="5">
    <source>
        <dbReference type="ARBA" id="ARBA00022801"/>
    </source>
</evidence>
<organism evidence="9 10">
    <name type="scientific">Azohydromonas caseinilytica</name>
    <dbReference type="NCBI Taxonomy" id="2728836"/>
    <lineage>
        <taxon>Bacteria</taxon>
        <taxon>Pseudomonadati</taxon>
        <taxon>Pseudomonadota</taxon>
        <taxon>Betaproteobacteria</taxon>
        <taxon>Burkholderiales</taxon>
        <taxon>Sphaerotilaceae</taxon>
        <taxon>Azohydromonas</taxon>
    </lineage>
</organism>
<dbReference type="GO" id="GO:0046872">
    <property type="term" value="F:metal ion binding"/>
    <property type="evidence" value="ECO:0007669"/>
    <property type="project" value="UniProtKB-KW"/>
</dbReference>
<dbReference type="Pfam" id="PF07519">
    <property type="entry name" value="Tannase"/>
    <property type="match status" value="1"/>
</dbReference>
<comment type="caution">
    <text evidence="9">The sequence shown here is derived from an EMBL/GenBank/DDBJ whole genome shotgun (WGS) entry which is preliminary data.</text>
</comment>
<evidence type="ECO:0000313" key="9">
    <source>
        <dbReference type="EMBL" id="NML16337.1"/>
    </source>
</evidence>
<keyword evidence="3" id="KW-0479">Metal-binding</keyword>
<dbReference type="RefSeq" id="WP_169161232.1">
    <property type="nucleotide sequence ID" value="NZ_JABBFW010000009.1"/>
</dbReference>
<gene>
    <name evidence="9" type="ORF">HHL10_15250</name>
</gene>
<reference evidence="9 10" key="1">
    <citation type="submission" date="2020-04" db="EMBL/GenBank/DDBJ databases">
        <title>Azohydromonas sp. isolated from soil.</title>
        <authorList>
            <person name="Dahal R.H."/>
        </authorList>
    </citation>
    <scope>NUCLEOTIDE SEQUENCE [LARGE SCALE GENOMIC DNA]</scope>
    <source>
        <strain evidence="9 10">G-1-1-14</strain>
    </source>
</reference>
<keyword evidence="5 9" id="KW-0378">Hydrolase</keyword>
<dbReference type="GO" id="GO:0052689">
    <property type="term" value="F:carboxylic ester hydrolase activity"/>
    <property type="evidence" value="ECO:0007669"/>
    <property type="project" value="UniProtKB-KW"/>
</dbReference>
<dbReference type="EMBL" id="JABBFW010000009">
    <property type="protein sequence ID" value="NML16337.1"/>
    <property type="molecule type" value="Genomic_DNA"/>
</dbReference>
<evidence type="ECO:0000256" key="7">
    <source>
        <dbReference type="ARBA" id="ARBA00023157"/>
    </source>
</evidence>
<dbReference type="InterPro" id="IPR029058">
    <property type="entry name" value="AB_hydrolase_fold"/>
</dbReference>
<keyword evidence="6" id="KW-0106">Calcium</keyword>
<evidence type="ECO:0000256" key="4">
    <source>
        <dbReference type="ARBA" id="ARBA00022729"/>
    </source>
</evidence>
<evidence type="ECO:0000313" key="10">
    <source>
        <dbReference type="Proteomes" id="UP000574067"/>
    </source>
</evidence>